<keyword evidence="2 7" id="KW-0808">Transferase</keyword>
<name>A0A7J7KMC5_BUGNE</name>
<evidence type="ECO:0000256" key="6">
    <source>
        <dbReference type="ARBA" id="ARBA00023315"/>
    </source>
</evidence>
<dbReference type="GO" id="GO:0016020">
    <property type="term" value="C:membrane"/>
    <property type="evidence" value="ECO:0007669"/>
    <property type="project" value="UniProtKB-SubCell"/>
</dbReference>
<evidence type="ECO:0000259" key="8">
    <source>
        <dbReference type="Pfam" id="PF01529"/>
    </source>
</evidence>
<dbReference type="AlphaFoldDB" id="A0A7J7KMC5"/>
<dbReference type="OrthoDB" id="302728at2759"/>
<evidence type="ECO:0000256" key="2">
    <source>
        <dbReference type="ARBA" id="ARBA00022679"/>
    </source>
</evidence>
<keyword evidence="3 7" id="KW-0812">Transmembrane</keyword>
<reference evidence="9" key="1">
    <citation type="submission" date="2020-06" db="EMBL/GenBank/DDBJ databases">
        <title>Draft genome of Bugula neritina, a colonial animal packing powerful symbionts and potential medicines.</title>
        <authorList>
            <person name="Rayko M."/>
        </authorList>
    </citation>
    <scope>NUCLEOTIDE SEQUENCE [LARGE SCALE GENOMIC DNA]</scope>
    <source>
        <strain evidence="9">Kwan_BN1</strain>
    </source>
</reference>
<keyword evidence="4 7" id="KW-1133">Transmembrane helix</keyword>
<dbReference type="EMBL" id="VXIV02000278">
    <property type="protein sequence ID" value="KAF6039308.1"/>
    <property type="molecule type" value="Genomic_DNA"/>
</dbReference>
<organism evidence="9 10">
    <name type="scientific">Bugula neritina</name>
    <name type="common">Brown bryozoan</name>
    <name type="synonym">Sertularia neritina</name>
    <dbReference type="NCBI Taxonomy" id="10212"/>
    <lineage>
        <taxon>Eukaryota</taxon>
        <taxon>Metazoa</taxon>
        <taxon>Spiralia</taxon>
        <taxon>Lophotrochozoa</taxon>
        <taxon>Bryozoa</taxon>
        <taxon>Gymnolaemata</taxon>
        <taxon>Cheilostomatida</taxon>
        <taxon>Flustrina</taxon>
        <taxon>Buguloidea</taxon>
        <taxon>Bugulidae</taxon>
        <taxon>Bugula</taxon>
    </lineage>
</organism>
<feature type="transmembrane region" description="Helical" evidence="7">
    <location>
        <begin position="98"/>
        <end position="122"/>
    </location>
</feature>
<dbReference type="GO" id="GO:0019706">
    <property type="term" value="F:protein-cysteine S-palmitoyltransferase activity"/>
    <property type="evidence" value="ECO:0007669"/>
    <property type="project" value="UniProtKB-EC"/>
</dbReference>
<keyword evidence="10" id="KW-1185">Reference proteome</keyword>
<dbReference type="InterPro" id="IPR001594">
    <property type="entry name" value="Palmitoyltrfase_DHHC"/>
</dbReference>
<evidence type="ECO:0000313" key="9">
    <source>
        <dbReference type="EMBL" id="KAF6039308.1"/>
    </source>
</evidence>
<sequence length="237" mass="27725">MPSIILDSELLYWRLFSSLIVFQTFYNWFQCCRKYVNKALKREEDADKSENVGWRLCHICQYYAPPRSFHCKICKACILRQDHHCFFAAGCIGQFTTFYFVTLCLWLMIGQLVVLYCTFLYVKAEALSWFSLFPPTSLWVSLTGSQPWFNFLFVVMATCAVLNLAICTFYLLMSTYAATDNVTFHEGSKGIKTFNRGSVVANVRAAWGCYYWIRWLLPFYAAPDSNGYDWKVRRHLD</sequence>
<gene>
    <name evidence="9" type="ORF">EB796_002377</name>
</gene>
<comment type="domain">
    <text evidence="7">The DHHC domain is required for palmitoyltransferase activity.</text>
</comment>
<comment type="catalytic activity">
    <reaction evidence="7">
        <text>L-cysteinyl-[protein] + hexadecanoyl-CoA = S-hexadecanoyl-L-cysteinyl-[protein] + CoA</text>
        <dbReference type="Rhea" id="RHEA:36683"/>
        <dbReference type="Rhea" id="RHEA-COMP:10131"/>
        <dbReference type="Rhea" id="RHEA-COMP:11032"/>
        <dbReference type="ChEBI" id="CHEBI:29950"/>
        <dbReference type="ChEBI" id="CHEBI:57287"/>
        <dbReference type="ChEBI" id="CHEBI:57379"/>
        <dbReference type="ChEBI" id="CHEBI:74151"/>
        <dbReference type="EC" id="2.3.1.225"/>
    </reaction>
</comment>
<evidence type="ECO:0000256" key="5">
    <source>
        <dbReference type="ARBA" id="ARBA00023136"/>
    </source>
</evidence>
<proteinExistence type="inferred from homology"/>
<dbReference type="PANTHER" id="PTHR12246">
    <property type="entry name" value="PALMITOYLTRANSFERASE ZDHHC16"/>
    <property type="match status" value="1"/>
</dbReference>
<accession>A0A7J7KMC5</accession>
<dbReference type="Pfam" id="PF01529">
    <property type="entry name" value="DHHC"/>
    <property type="match status" value="1"/>
</dbReference>
<dbReference type="EC" id="2.3.1.225" evidence="7"/>
<evidence type="ECO:0000256" key="3">
    <source>
        <dbReference type="ARBA" id="ARBA00022692"/>
    </source>
</evidence>
<dbReference type="InterPro" id="IPR039859">
    <property type="entry name" value="PFA4/ZDH16/20/ERF2-like"/>
</dbReference>
<keyword evidence="5 7" id="KW-0472">Membrane</keyword>
<comment type="caution">
    <text evidence="9">The sequence shown here is derived from an EMBL/GenBank/DDBJ whole genome shotgun (WGS) entry which is preliminary data.</text>
</comment>
<comment type="subcellular location">
    <subcellularLocation>
        <location evidence="1">Membrane</location>
        <topology evidence="1">Multi-pass membrane protein</topology>
    </subcellularLocation>
</comment>
<keyword evidence="6 7" id="KW-0012">Acyltransferase</keyword>
<dbReference type="Proteomes" id="UP000593567">
    <property type="component" value="Unassembled WGS sequence"/>
</dbReference>
<feature type="transmembrane region" description="Helical" evidence="7">
    <location>
        <begin position="148"/>
        <end position="172"/>
    </location>
</feature>
<evidence type="ECO:0000256" key="7">
    <source>
        <dbReference type="RuleBase" id="RU079119"/>
    </source>
</evidence>
<protein>
    <recommendedName>
        <fullName evidence="7">Palmitoyltransferase</fullName>
        <ecNumber evidence="7">2.3.1.225</ecNumber>
    </recommendedName>
</protein>
<comment type="similarity">
    <text evidence="7">Belongs to the DHHC palmitoyltransferase family.</text>
</comment>
<dbReference type="PROSITE" id="PS50216">
    <property type="entry name" value="DHHC"/>
    <property type="match status" value="1"/>
</dbReference>
<evidence type="ECO:0000256" key="1">
    <source>
        <dbReference type="ARBA" id="ARBA00004141"/>
    </source>
</evidence>
<feature type="transmembrane region" description="Helical" evidence="7">
    <location>
        <begin position="12"/>
        <end position="29"/>
    </location>
</feature>
<evidence type="ECO:0000256" key="4">
    <source>
        <dbReference type="ARBA" id="ARBA00022989"/>
    </source>
</evidence>
<evidence type="ECO:0000313" key="10">
    <source>
        <dbReference type="Proteomes" id="UP000593567"/>
    </source>
</evidence>
<feature type="domain" description="Palmitoyltransferase DHHC" evidence="8">
    <location>
        <begin position="54"/>
        <end position="187"/>
    </location>
</feature>